<dbReference type="AlphaFoldDB" id="D6ZDZ5"/>
<sequence>MARDIWTQNVMRFDIPDDDDEPEYSAPVVRDGGRTLSAEDAARELSARETERERLEEERVDAELARTLRIPAGGYTTGVTKMRRLVAADKKRIAEQQEKEEGSSMIGEEGRYGA</sequence>
<dbReference type="Proteomes" id="UP000002247">
    <property type="component" value="Chromosome"/>
</dbReference>
<feature type="compositionally biased region" description="Basic and acidic residues" evidence="1">
    <location>
        <begin position="40"/>
        <end position="58"/>
    </location>
</feature>
<dbReference type="STRING" id="640132.Srot_0796"/>
<name>D6ZDZ5_SEGRD</name>
<dbReference type="EMBL" id="CP001958">
    <property type="protein sequence ID" value="ADG97275.1"/>
    <property type="molecule type" value="Genomic_DNA"/>
</dbReference>
<evidence type="ECO:0000313" key="2">
    <source>
        <dbReference type="EMBL" id="ADG97275.1"/>
    </source>
</evidence>
<evidence type="ECO:0000256" key="1">
    <source>
        <dbReference type="SAM" id="MobiDB-lite"/>
    </source>
</evidence>
<keyword evidence="3" id="KW-1185">Reference proteome</keyword>
<dbReference type="RefSeq" id="WP_013137731.1">
    <property type="nucleotide sequence ID" value="NC_014168.1"/>
</dbReference>
<reference evidence="2 3" key="1">
    <citation type="journal article" date="2010" name="Stand. Genomic Sci.">
        <title>Complete genome sequence of Segniliparus rotundus type strain (CDC 1076).</title>
        <authorList>
            <person name="Sikorski J."/>
            <person name="Lapidus A."/>
            <person name="Copeland A."/>
            <person name="Misra M."/>
            <person name="Glavina Del Rio T."/>
            <person name="Nolan M."/>
            <person name="Lucas S."/>
            <person name="Chen F."/>
            <person name="Tice H."/>
            <person name="Cheng J.F."/>
            <person name="Jando M."/>
            <person name="Schneider S."/>
            <person name="Bruce D."/>
            <person name="Goodwin L."/>
            <person name="Pitluck S."/>
            <person name="Liolios K."/>
            <person name="Mikhailova N."/>
            <person name="Pati A."/>
            <person name="Ivanova N."/>
            <person name="Mavromatis K."/>
            <person name="Chen A."/>
            <person name="Palaniappan K."/>
            <person name="Chertkov O."/>
            <person name="Land M."/>
            <person name="Hauser L."/>
            <person name="Chang Y.J."/>
            <person name="Jeffries C.D."/>
            <person name="Brettin T."/>
            <person name="Detter J.C."/>
            <person name="Han C."/>
            <person name="Rohde M."/>
            <person name="Goker M."/>
            <person name="Bristow J."/>
            <person name="Eisen J.A."/>
            <person name="Markowitz V."/>
            <person name="Hugenholtz P."/>
            <person name="Kyrpides N.C."/>
            <person name="Klenk H.P."/>
        </authorList>
    </citation>
    <scope>NUCLEOTIDE SEQUENCE [LARGE SCALE GENOMIC DNA]</scope>
    <source>
        <strain evidence="3">ATCC BAA-972 / CDC 1076 / CIP 108378 / DSM 44985 / JCM 13578</strain>
    </source>
</reference>
<dbReference type="KEGG" id="srt:Srot_0796"/>
<organism evidence="2 3">
    <name type="scientific">Segniliparus rotundus (strain ATCC BAA-972 / CDC 1076 / CIP 108378 / DSM 44985 / JCM 13578)</name>
    <dbReference type="NCBI Taxonomy" id="640132"/>
    <lineage>
        <taxon>Bacteria</taxon>
        <taxon>Bacillati</taxon>
        <taxon>Actinomycetota</taxon>
        <taxon>Actinomycetes</taxon>
        <taxon>Mycobacteriales</taxon>
        <taxon>Segniliparaceae</taxon>
        <taxon>Segniliparus</taxon>
    </lineage>
</organism>
<accession>D6ZDZ5</accession>
<evidence type="ECO:0000313" key="3">
    <source>
        <dbReference type="Proteomes" id="UP000002247"/>
    </source>
</evidence>
<gene>
    <name evidence="2" type="ordered locus">Srot_0796</name>
</gene>
<proteinExistence type="predicted"/>
<feature type="region of interest" description="Disordered" evidence="1">
    <location>
        <begin position="14"/>
        <end position="58"/>
    </location>
</feature>
<protein>
    <submittedName>
        <fullName evidence="2">Uncharacterized protein</fullName>
    </submittedName>
</protein>
<feature type="region of interest" description="Disordered" evidence="1">
    <location>
        <begin position="92"/>
        <end position="114"/>
    </location>
</feature>
<dbReference type="HOGENOM" id="CLU_2119415_0_0_11"/>